<evidence type="ECO:0000256" key="3">
    <source>
        <dbReference type="ARBA" id="ARBA00013165"/>
    </source>
</evidence>
<dbReference type="GO" id="GO:0000049">
    <property type="term" value="F:tRNA binding"/>
    <property type="evidence" value="ECO:0007669"/>
    <property type="project" value="InterPro"/>
</dbReference>
<dbReference type="NCBIfam" id="TIGR00392">
    <property type="entry name" value="ileS"/>
    <property type="match status" value="1"/>
</dbReference>
<accession>A0A409XBG1</accession>
<dbReference type="EMBL" id="NHYD01002157">
    <property type="protein sequence ID" value="PPQ88070.1"/>
    <property type="molecule type" value="Genomic_DNA"/>
</dbReference>
<dbReference type="Pfam" id="PF08264">
    <property type="entry name" value="Anticodon_1"/>
    <property type="match status" value="1"/>
</dbReference>
<dbReference type="InterPro" id="IPR013155">
    <property type="entry name" value="M/V/L/I-tRNA-synth_anticd-bd"/>
</dbReference>
<dbReference type="InterPro" id="IPR033708">
    <property type="entry name" value="Anticodon_Ile_BEm"/>
</dbReference>
<dbReference type="PANTHER" id="PTHR42765:SF1">
    <property type="entry name" value="ISOLEUCINE--TRNA LIGASE, MITOCHONDRIAL"/>
    <property type="match status" value="1"/>
</dbReference>
<keyword evidence="8 12" id="KW-0030">Aminoacyl-tRNA synthetase</keyword>
<protein>
    <recommendedName>
        <fullName evidence="11">Isoleucine--tRNA ligase, mitochondrial</fullName>
        <ecNumber evidence="3">6.1.1.5</ecNumber>
    </recommendedName>
    <alternativeName>
        <fullName evidence="9">Isoleucyl-tRNA synthetase</fullName>
    </alternativeName>
</protein>
<evidence type="ECO:0000259" key="14">
    <source>
        <dbReference type="Pfam" id="PF08264"/>
    </source>
</evidence>
<dbReference type="GO" id="GO:0005524">
    <property type="term" value="F:ATP binding"/>
    <property type="evidence" value="ECO:0007669"/>
    <property type="project" value="UniProtKB-KW"/>
</dbReference>
<dbReference type="STRING" id="93625.A0A409XBG1"/>
<comment type="similarity">
    <text evidence="2 12">Belongs to the class-I aminoacyl-tRNA synthetase family.</text>
</comment>
<dbReference type="Gene3D" id="1.10.730.20">
    <property type="match status" value="1"/>
</dbReference>
<gene>
    <name evidence="15" type="ORF">CVT25_013678</name>
</gene>
<dbReference type="FunFam" id="3.40.50.620:FF:000111">
    <property type="entry name" value="Mitochondrial isoleucyl-tRNA synthetase"/>
    <property type="match status" value="1"/>
</dbReference>
<evidence type="ECO:0000313" key="15">
    <source>
        <dbReference type="EMBL" id="PPQ88070.1"/>
    </source>
</evidence>
<evidence type="ECO:0000256" key="12">
    <source>
        <dbReference type="RuleBase" id="RU363035"/>
    </source>
</evidence>
<dbReference type="InterPro" id="IPR009080">
    <property type="entry name" value="tRNAsynth_Ia_anticodon-bd"/>
</dbReference>
<evidence type="ECO:0000256" key="2">
    <source>
        <dbReference type="ARBA" id="ARBA00005594"/>
    </source>
</evidence>
<dbReference type="AlphaFoldDB" id="A0A409XBG1"/>
<evidence type="ECO:0000313" key="16">
    <source>
        <dbReference type="Proteomes" id="UP000283269"/>
    </source>
</evidence>
<dbReference type="GO" id="GO:0005739">
    <property type="term" value="C:mitochondrion"/>
    <property type="evidence" value="ECO:0007669"/>
    <property type="project" value="UniProtKB-SubCell"/>
</dbReference>
<dbReference type="CDD" id="cd07960">
    <property type="entry name" value="Anticodon_Ia_Ile_BEm"/>
    <property type="match status" value="1"/>
</dbReference>
<dbReference type="InterPro" id="IPR002301">
    <property type="entry name" value="Ile-tRNA-ligase"/>
</dbReference>
<dbReference type="GO" id="GO:0004822">
    <property type="term" value="F:isoleucine-tRNA ligase activity"/>
    <property type="evidence" value="ECO:0007669"/>
    <property type="project" value="UniProtKB-EC"/>
</dbReference>
<dbReference type="Gene3D" id="3.40.50.620">
    <property type="entry name" value="HUPs"/>
    <property type="match status" value="2"/>
</dbReference>
<organism evidence="15 16">
    <name type="scientific">Psilocybe cyanescens</name>
    <dbReference type="NCBI Taxonomy" id="93625"/>
    <lineage>
        <taxon>Eukaryota</taxon>
        <taxon>Fungi</taxon>
        <taxon>Dikarya</taxon>
        <taxon>Basidiomycota</taxon>
        <taxon>Agaricomycotina</taxon>
        <taxon>Agaricomycetes</taxon>
        <taxon>Agaricomycetidae</taxon>
        <taxon>Agaricales</taxon>
        <taxon>Agaricineae</taxon>
        <taxon>Strophariaceae</taxon>
        <taxon>Psilocybe</taxon>
    </lineage>
</organism>
<comment type="caution">
    <text evidence="15">The sequence shown here is derived from an EMBL/GenBank/DDBJ whole genome shotgun (WGS) entry which is preliminary data.</text>
</comment>
<keyword evidence="6 12" id="KW-0067">ATP-binding</keyword>
<dbReference type="GO" id="GO:0032543">
    <property type="term" value="P:mitochondrial translation"/>
    <property type="evidence" value="ECO:0007669"/>
    <property type="project" value="TreeGrafter"/>
</dbReference>
<dbReference type="InterPro" id="IPR002300">
    <property type="entry name" value="aa-tRNA-synth_Ia"/>
</dbReference>
<evidence type="ECO:0000256" key="10">
    <source>
        <dbReference type="ARBA" id="ARBA00048359"/>
    </source>
</evidence>
<dbReference type="InterPro" id="IPR001412">
    <property type="entry name" value="aa-tRNA-synth_I_CS"/>
</dbReference>
<dbReference type="EC" id="6.1.1.5" evidence="3"/>
<dbReference type="SUPFAM" id="SSF47323">
    <property type="entry name" value="Anticodon-binding domain of a subclass of class I aminoacyl-tRNA synthetases"/>
    <property type="match status" value="1"/>
</dbReference>
<comment type="catalytic activity">
    <reaction evidence="10">
        <text>tRNA(Ile) + L-isoleucine + ATP = L-isoleucyl-tRNA(Ile) + AMP + diphosphate</text>
        <dbReference type="Rhea" id="RHEA:11060"/>
        <dbReference type="Rhea" id="RHEA-COMP:9666"/>
        <dbReference type="Rhea" id="RHEA-COMP:9695"/>
        <dbReference type="ChEBI" id="CHEBI:30616"/>
        <dbReference type="ChEBI" id="CHEBI:33019"/>
        <dbReference type="ChEBI" id="CHEBI:58045"/>
        <dbReference type="ChEBI" id="CHEBI:78442"/>
        <dbReference type="ChEBI" id="CHEBI:78528"/>
        <dbReference type="ChEBI" id="CHEBI:456215"/>
        <dbReference type="EC" id="6.1.1.5"/>
    </reaction>
</comment>
<evidence type="ECO:0000256" key="1">
    <source>
        <dbReference type="ARBA" id="ARBA00004173"/>
    </source>
</evidence>
<keyword evidence="7 12" id="KW-0648">Protein biosynthesis</keyword>
<proteinExistence type="inferred from homology"/>
<feature type="domain" description="Methionyl/Valyl/Leucyl/Isoleucyl-tRNA synthetase anticodon-binding" evidence="14">
    <location>
        <begin position="788"/>
        <end position="942"/>
    </location>
</feature>
<evidence type="ECO:0000259" key="13">
    <source>
        <dbReference type="Pfam" id="PF00133"/>
    </source>
</evidence>
<dbReference type="OrthoDB" id="10264412at2759"/>
<dbReference type="InterPro" id="IPR009008">
    <property type="entry name" value="Val/Leu/Ile-tRNA-synth_edit"/>
</dbReference>
<reference evidence="15 16" key="1">
    <citation type="journal article" date="2018" name="Evol. Lett.">
        <title>Horizontal gene cluster transfer increased hallucinogenic mushroom diversity.</title>
        <authorList>
            <person name="Reynolds H.T."/>
            <person name="Vijayakumar V."/>
            <person name="Gluck-Thaler E."/>
            <person name="Korotkin H.B."/>
            <person name="Matheny P.B."/>
            <person name="Slot J.C."/>
        </authorList>
    </citation>
    <scope>NUCLEOTIDE SEQUENCE [LARGE SCALE GENOMIC DNA]</scope>
    <source>
        <strain evidence="15 16">2631</strain>
    </source>
</reference>
<dbReference type="GO" id="GO:0006428">
    <property type="term" value="P:isoleucyl-tRNA aminoacylation"/>
    <property type="evidence" value="ECO:0007669"/>
    <property type="project" value="InterPro"/>
</dbReference>
<evidence type="ECO:0000256" key="6">
    <source>
        <dbReference type="ARBA" id="ARBA00022840"/>
    </source>
</evidence>
<sequence>MTARVLSSWNAFHNQCRLRKQGLTRYLSAKPASASTDNNAFSKTLLLPKTTFPLRSNLKETEATYRDLTCDSLYRWQWENAKGPVFVLHDGPPYANGDLHMGHALNKIIKDIINRFHLSQGRKVHYVPGWDCHGLPIENKAMKEMKRSPLDTPASVIRKAAKDTALREIDSQREQFRPLAVMADWDSQERTYRTLDRQYEIRQLRIFQKMVEKGQIYRQHRPVHYSPSSHSALAEAELEYKDDHVSHSVYITFDLDPNAAITSGLLRGFVSTRSKVQLLVWTTTPWTLTANMGIAVHDELVYDIVSRQTAEGDDAALLVVAHDRLDALAAFLGPVEVVGSVTGKDLVGVSYRPIFSSSSSAQALEVIHAPHVTALSGTGLVHCAPAHGAEDYDAFRSLNLLQSSGSTGTNVLCHVNSKGQFTSDVADIVGPEHAEKLVGKEVLGDGNKAMVMLLKELDKVLKIQRIKHRYPYDWKTNEPIIVTATSQWFANLGHIKTDALDALKEVSFFPDASRNRLEAFVRSRSEWCISRQRVWGVPIPALHHIASDRVVLDAPTLEHIITALETKNLDWWDSPIEAFVPPWLLEDGKSAAETWERGRDTMDVWFDSGTSWAMLAEMGVGRDRGRGDAGAGSGMSVGNGRKFNADVCLEGSDQHRGWFQSQLLTAIGSRSSEDKAVSPYAALITHGMVLDEKGKKMSKSLGNIISPVTIVNGSEDGKKPAYGVDVLRLWAATVDFWRDMSIGPSVISQAAESLRKLRNSARFCLGNLDVQTLNTLGRVPKADMSIMDRYVMHELYTLEQTALEGYKSYNFPKAVISALNNFANITLSSLYFDVTKDQLYANSIQSQERRAIATVLEQVLGTMTKTMSPVLPYLAEEIHATWKADNKSVFMTPWTPLSNEWKDDQAAAEMSQLLAVRDTVLSLLEQARRQKHIKSSLEAEVRITHRGGNDIDEIVRLLTREEDFLKTLFIVSDASVSAAAPFNTKDVEWAYSNTTGVKVGHNTHSLQIHVVPATRHKCPRCWTFTREENNDLCNRCSEVCST</sequence>
<dbReference type="GO" id="GO:0002161">
    <property type="term" value="F:aminoacyl-tRNA deacylase activity"/>
    <property type="evidence" value="ECO:0007669"/>
    <property type="project" value="InterPro"/>
</dbReference>
<evidence type="ECO:0000256" key="8">
    <source>
        <dbReference type="ARBA" id="ARBA00023146"/>
    </source>
</evidence>
<keyword evidence="16" id="KW-1185">Reference proteome</keyword>
<evidence type="ECO:0000256" key="11">
    <source>
        <dbReference type="ARBA" id="ARBA00068280"/>
    </source>
</evidence>
<dbReference type="Proteomes" id="UP000283269">
    <property type="component" value="Unassembled WGS sequence"/>
</dbReference>
<dbReference type="Gene3D" id="3.90.740.10">
    <property type="entry name" value="Valyl/Leucyl/Isoleucyl-tRNA synthetase, editing domain"/>
    <property type="match status" value="1"/>
</dbReference>
<dbReference type="InterPro" id="IPR050081">
    <property type="entry name" value="Ile-tRNA_ligase"/>
</dbReference>
<dbReference type="PROSITE" id="PS00178">
    <property type="entry name" value="AA_TRNA_LIGASE_I"/>
    <property type="match status" value="1"/>
</dbReference>
<dbReference type="SUPFAM" id="SSF50677">
    <property type="entry name" value="ValRS/IleRS/LeuRS editing domain"/>
    <property type="match status" value="1"/>
</dbReference>
<feature type="domain" description="Aminoacyl-tRNA synthetase class Ia" evidence="13">
    <location>
        <begin position="80"/>
        <end position="742"/>
    </location>
</feature>
<name>A0A409XBG1_PSICY</name>
<evidence type="ECO:0000256" key="7">
    <source>
        <dbReference type="ARBA" id="ARBA00022917"/>
    </source>
</evidence>
<dbReference type="SUPFAM" id="SSF52374">
    <property type="entry name" value="Nucleotidylyl transferase"/>
    <property type="match status" value="1"/>
</dbReference>
<keyword evidence="5 12" id="KW-0547">Nucleotide-binding</keyword>
<dbReference type="PRINTS" id="PR00984">
    <property type="entry name" value="TRNASYNTHILE"/>
</dbReference>
<evidence type="ECO:0000256" key="5">
    <source>
        <dbReference type="ARBA" id="ARBA00022741"/>
    </source>
</evidence>
<comment type="subcellular location">
    <subcellularLocation>
        <location evidence="1">Mitochondrion</location>
    </subcellularLocation>
</comment>
<evidence type="ECO:0000256" key="4">
    <source>
        <dbReference type="ARBA" id="ARBA00022598"/>
    </source>
</evidence>
<dbReference type="Pfam" id="PF00133">
    <property type="entry name" value="tRNA-synt_1"/>
    <property type="match status" value="1"/>
</dbReference>
<dbReference type="FunCoup" id="A0A409XBG1">
    <property type="interactions" value="459"/>
</dbReference>
<evidence type="ECO:0000256" key="9">
    <source>
        <dbReference type="ARBA" id="ARBA00032665"/>
    </source>
</evidence>
<dbReference type="PANTHER" id="PTHR42765">
    <property type="entry name" value="SOLEUCYL-TRNA SYNTHETASE"/>
    <property type="match status" value="1"/>
</dbReference>
<dbReference type="InterPro" id="IPR014729">
    <property type="entry name" value="Rossmann-like_a/b/a_fold"/>
</dbReference>
<keyword evidence="4 12" id="KW-0436">Ligase</keyword>
<dbReference type="InParanoid" id="A0A409XBG1"/>